<dbReference type="eggNOG" id="COG1978">
    <property type="taxonomic scope" value="Bacteria"/>
</dbReference>
<name>A0A0L6JSL2_9FIRM</name>
<dbReference type="Pfam" id="PF04308">
    <property type="entry name" value="RNaseH_like"/>
    <property type="match status" value="1"/>
</dbReference>
<evidence type="ECO:0000313" key="2">
    <source>
        <dbReference type="Proteomes" id="UP000036923"/>
    </source>
</evidence>
<dbReference type="RefSeq" id="WP_036936217.1">
    <property type="nucleotide sequence ID" value="NZ_JQKC01000002.1"/>
</dbReference>
<reference evidence="2" key="1">
    <citation type="submission" date="2015-07" db="EMBL/GenBank/DDBJ databases">
        <title>Near-Complete Genome Sequence of the Cellulolytic Bacterium Bacteroides (Pseudobacteroides) cellulosolvens ATCC 35603.</title>
        <authorList>
            <person name="Dassa B."/>
            <person name="Utturkar S.M."/>
            <person name="Klingeman D.M."/>
            <person name="Hurt R.A."/>
            <person name="Keller M."/>
            <person name="Xu J."/>
            <person name="Reddy Y.H.K."/>
            <person name="Borovok I."/>
            <person name="Grinberg I.R."/>
            <person name="Lamed R."/>
            <person name="Zhivin O."/>
            <person name="Bayer E.A."/>
            <person name="Brown S.D."/>
        </authorList>
    </citation>
    <scope>NUCLEOTIDE SEQUENCE [LARGE SCALE GENOMIC DNA]</scope>
    <source>
        <strain evidence="2">DSM 2933</strain>
    </source>
</reference>
<sequence>MRFFNSTQKNMSFSDVVASIKYFIRINPDNSFRIAIGTDSQVKGRNTCFATGIHIHMLGKGAWCCISKRLESKAYRNLREKISRETLFTYEIANMLNEQLMDSLEDFSAKYKNFQCNIEAHIDIGRNGETRKFIREMVGYFEGSGIDTKIKPESFVASSYANRYSKTFKVG</sequence>
<protein>
    <submittedName>
        <fullName evidence="1">Uncharacterized protein</fullName>
    </submittedName>
</protein>
<dbReference type="InterPro" id="IPR007405">
    <property type="entry name" value="Phage_KVP40_Orf299"/>
</dbReference>
<dbReference type="PANTHER" id="PTHR39961:SF1">
    <property type="entry name" value="DUF458 DOMAIN-CONTAINING PROTEIN"/>
    <property type="match status" value="1"/>
</dbReference>
<dbReference type="AlphaFoldDB" id="A0A0L6JSL2"/>
<accession>A0A0L6JSL2</accession>
<organism evidence="1 2">
    <name type="scientific">Pseudobacteroides cellulosolvens ATCC 35603 = DSM 2933</name>
    <dbReference type="NCBI Taxonomy" id="398512"/>
    <lineage>
        <taxon>Bacteria</taxon>
        <taxon>Bacillati</taxon>
        <taxon>Bacillota</taxon>
        <taxon>Clostridia</taxon>
        <taxon>Eubacteriales</taxon>
        <taxon>Oscillospiraceae</taxon>
        <taxon>Pseudobacteroides</taxon>
    </lineage>
</organism>
<evidence type="ECO:0000313" key="1">
    <source>
        <dbReference type="EMBL" id="KNY28793.1"/>
    </source>
</evidence>
<dbReference type="Proteomes" id="UP000036923">
    <property type="component" value="Unassembled WGS sequence"/>
</dbReference>
<comment type="caution">
    <text evidence="1">The sequence shown here is derived from an EMBL/GenBank/DDBJ whole genome shotgun (WGS) entry which is preliminary data.</text>
</comment>
<proteinExistence type="predicted"/>
<keyword evidence="2" id="KW-1185">Reference proteome</keyword>
<dbReference type="STRING" id="398512.Bccel_4067"/>
<gene>
    <name evidence="1" type="ORF">Bccel_4067</name>
</gene>
<dbReference type="PANTHER" id="PTHR39961">
    <property type="entry name" value="HYPOTHETICAL CYTOSOLIC PROTEIN"/>
    <property type="match status" value="1"/>
</dbReference>
<dbReference type="EMBL" id="LGTC01000001">
    <property type="protein sequence ID" value="KNY28793.1"/>
    <property type="molecule type" value="Genomic_DNA"/>
</dbReference>
<dbReference type="OrthoDB" id="37369at2"/>